<evidence type="ECO:0000313" key="2">
    <source>
        <dbReference type="EMBL" id="MDT0675883.1"/>
    </source>
</evidence>
<keyword evidence="3" id="KW-1185">Reference proteome</keyword>
<dbReference type="GO" id="GO:0016787">
    <property type="term" value="F:hydrolase activity"/>
    <property type="evidence" value="ECO:0007669"/>
    <property type="project" value="UniProtKB-KW"/>
</dbReference>
<dbReference type="EMBL" id="JAVRHK010000002">
    <property type="protein sequence ID" value="MDT0675883.1"/>
    <property type="molecule type" value="Genomic_DNA"/>
</dbReference>
<accession>A0ABU3D2X5</accession>
<dbReference type="PANTHER" id="PTHR43037">
    <property type="entry name" value="UNNAMED PRODUCT-RELATED"/>
    <property type="match status" value="1"/>
</dbReference>
<evidence type="ECO:0000313" key="3">
    <source>
        <dbReference type="Proteomes" id="UP001262582"/>
    </source>
</evidence>
<proteinExistence type="predicted"/>
<gene>
    <name evidence="2" type="ORF">RM539_04730</name>
</gene>
<name>A0ABU3D2X5_9FLAO</name>
<dbReference type="InterPro" id="IPR029058">
    <property type="entry name" value="AB_hydrolase_fold"/>
</dbReference>
<dbReference type="Pfam" id="PF00756">
    <property type="entry name" value="Esterase"/>
    <property type="match status" value="1"/>
</dbReference>
<protein>
    <submittedName>
        <fullName evidence="2">Alpha/beta hydrolase</fullName>
    </submittedName>
</protein>
<organism evidence="2 3">
    <name type="scientific">Autumnicola musiva</name>
    <dbReference type="NCBI Taxonomy" id="3075589"/>
    <lineage>
        <taxon>Bacteria</taxon>
        <taxon>Pseudomonadati</taxon>
        <taxon>Bacteroidota</taxon>
        <taxon>Flavobacteriia</taxon>
        <taxon>Flavobacteriales</taxon>
        <taxon>Flavobacteriaceae</taxon>
        <taxon>Autumnicola</taxon>
    </lineage>
</organism>
<comment type="caution">
    <text evidence="2">The sequence shown here is derived from an EMBL/GenBank/DDBJ whole genome shotgun (WGS) entry which is preliminary data.</text>
</comment>
<dbReference type="PANTHER" id="PTHR43037:SF4">
    <property type="entry name" value="PEPTIDASE S9 PROLYL OLIGOPEPTIDASE CATALYTIC DOMAIN-CONTAINING PROTEIN"/>
    <property type="match status" value="1"/>
</dbReference>
<dbReference type="Gene3D" id="3.40.50.1820">
    <property type="entry name" value="alpha/beta hydrolase"/>
    <property type="match status" value="1"/>
</dbReference>
<dbReference type="InterPro" id="IPR000801">
    <property type="entry name" value="Esterase-like"/>
</dbReference>
<evidence type="ECO:0000256" key="1">
    <source>
        <dbReference type="ARBA" id="ARBA00022729"/>
    </source>
</evidence>
<dbReference type="Proteomes" id="UP001262582">
    <property type="component" value="Unassembled WGS sequence"/>
</dbReference>
<dbReference type="InterPro" id="IPR050955">
    <property type="entry name" value="Plant_Biomass_Hydrol_Est"/>
</dbReference>
<dbReference type="RefSeq" id="WP_311502277.1">
    <property type="nucleotide sequence ID" value="NZ_JAVRHK010000002.1"/>
</dbReference>
<sequence>MNKSTALVILLVAICFLHTINTESQEREGNIVEYFGKEKINEVSEGEILHLFEEGLILSGLRGSFAVKAVESDPVIATFLGKPGKMIQKGDSFEDKNGTTLSWDTISVNKTNEFEGNFRSGYLFLNFESDQDQMAVLEASGHTTAIVNGMPHEGDHYDYGWSLIPVQLKKGNNPILLTGGRFNRIRARLLKTDAPVQFTERDMTLPDLIAEENTELWGALRVMNVSSNEFAGGSILASLHGNEIGYDLKPIAPDYVKKVPFKIPAIQGLEIDTKQDVFLELRDKKGKLLDTLTISLDVKSAYKHHKETFISDLDGSVQYYSVAPSLTKNTSNQALTLTVHGASVEAVNQAAAYQQKDSMHIVAATNRRPFGFAWEDWGRMDAMEVLGIAEKKYETDPQHTYLTGHSMGGHGTWYLGVTYPDRFAAIGPAAGYPDLIKYRRGFVERMRERPESDFERFGMTKQEFMDQADGKQPTQNLQDLSDIIQRAGNTSRSLKLKENYLHYGVYVLHGEKDNVVPTDIAREMRQVLGTFHDDFAYYEYPDGEHWFGSESVDWPPLFEFFNFRKIKKDPEIDELQFKTASPGVSEGSHYLEIWQQQTPLEISSFSMEKEADTVYVTTENIALFKVNFEKAGDSLLELKLDDTFFPVSEMKAEQFFRFKDGNWITAEKPSSSVKNPKRNGTFKDAFKNNMVFVYATKGTKEENQWYLNRARYDAEKFWYRGNGTIHLVKDTDFKESEYPDNNIILYGNSDNNAAWKKLLKNAPFKVSNNSFTFGTKKWSGNDLGAYMVYPRTNTEKATIGIITATGREGMHAAYANDYLLNATFFPDVMIFDAEMPAKGLESIKAAGFFGNSWQIEDGDFVWGEENN</sequence>
<reference evidence="2 3" key="1">
    <citation type="submission" date="2023-09" db="EMBL/GenBank/DDBJ databases">
        <authorList>
            <person name="Rey-Velasco X."/>
        </authorList>
    </citation>
    <scope>NUCLEOTIDE SEQUENCE [LARGE SCALE GENOMIC DNA]</scope>
    <source>
        <strain evidence="2 3">F117</strain>
    </source>
</reference>
<keyword evidence="1" id="KW-0732">Signal</keyword>
<keyword evidence="2" id="KW-0378">Hydrolase</keyword>
<dbReference type="SUPFAM" id="SSF53474">
    <property type="entry name" value="alpha/beta-Hydrolases"/>
    <property type="match status" value="1"/>
</dbReference>